<evidence type="ECO:0000259" key="7">
    <source>
        <dbReference type="PROSITE" id="PS50850"/>
    </source>
</evidence>
<feature type="domain" description="Major facilitator superfamily (MFS) profile" evidence="7">
    <location>
        <begin position="19"/>
        <end position="387"/>
    </location>
</feature>
<dbReference type="PROSITE" id="PS50850">
    <property type="entry name" value="MFS"/>
    <property type="match status" value="1"/>
</dbReference>
<feature type="transmembrane region" description="Helical" evidence="6">
    <location>
        <begin position="139"/>
        <end position="160"/>
    </location>
</feature>
<keyword evidence="3 6" id="KW-0812">Transmembrane</keyword>
<evidence type="ECO:0000256" key="6">
    <source>
        <dbReference type="SAM" id="Phobius"/>
    </source>
</evidence>
<keyword evidence="4 6" id="KW-1133">Transmembrane helix</keyword>
<feature type="transmembrane region" description="Helical" evidence="6">
    <location>
        <begin position="20"/>
        <end position="45"/>
    </location>
</feature>
<accession>A0ABX2A381</accession>
<dbReference type="Gene3D" id="1.20.1250.20">
    <property type="entry name" value="MFS general substrate transporter like domains"/>
    <property type="match status" value="1"/>
</dbReference>
<dbReference type="Pfam" id="PF07690">
    <property type="entry name" value="MFS_1"/>
    <property type="match status" value="1"/>
</dbReference>
<proteinExistence type="predicted"/>
<sequence length="387" mass="38816">MTTSTRPPTAPTARATWTPVLSLTFGITMLVSSEFLPAGVLPGLAADLGVTEGTAGLAVAATAVAGLLTAPTIAVVVPRADRRTVLSALLAVGAVANLVVAVAPSFGVLLAGRLLLGVAVAGYWAFAFAAGIRAVPGRAATVSTTLALGVSIATIAGVPLGSLLGDVFGWRLVFALAALLTAASAVAVWISMPSVPAQPGAGLAMLRQALAHRRLMLGIGFLFVAVLGNFAAYPFIRLAIERVDVSAVALLLLLWGLGGLGGNLAAGALSRRLRLATTAGPALFALALAVLAGADTLWVAVPAVILWGFGMNMVPVSTQLWVTTAEPRRTESALALQVTAFQAAIMLGSVLGGRLLDGSGLTPVLLTGAVLALVGAAGFASLRGRTG</sequence>
<evidence type="ECO:0000256" key="4">
    <source>
        <dbReference type="ARBA" id="ARBA00022989"/>
    </source>
</evidence>
<evidence type="ECO:0000256" key="3">
    <source>
        <dbReference type="ARBA" id="ARBA00022692"/>
    </source>
</evidence>
<comment type="subcellular location">
    <subcellularLocation>
        <location evidence="1">Cell membrane</location>
        <topology evidence="1">Multi-pass membrane protein</topology>
    </subcellularLocation>
</comment>
<dbReference type="PANTHER" id="PTHR43124">
    <property type="entry name" value="PURINE EFFLUX PUMP PBUE"/>
    <property type="match status" value="1"/>
</dbReference>
<evidence type="ECO:0000313" key="9">
    <source>
        <dbReference type="Proteomes" id="UP000757540"/>
    </source>
</evidence>
<feature type="transmembrane region" description="Helical" evidence="6">
    <location>
        <begin position="361"/>
        <end position="382"/>
    </location>
</feature>
<dbReference type="SUPFAM" id="SSF103473">
    <property type="entry name" value="MFS general substrate transporter"/>
    <property type="match status" value="1"/>
</dbReference>
<dbReference type="InterPro" id="IPR011701">
    <property type="entry name" value="MFS"/>
</dbReference>
<gene>
    <name evidence="8" type="ORF">HDG69_000626</name>
</gene>
<evidence type="ECO:0000256" key="2">
    <source>
        <dbReference type="ARBA" id="ARBA00022475"/>
    </source>
</evidence>
<dbReference type="InterPro" id="IPR036259">
    <property type="entry name" value="MFS_trans_sf"/>
</dbReference>
<protein>
    <submittedName>
        <fullName evidence="8">DHA1 family purine ribonucleoside efflux pump-like MFS transporter</fullName>
    </submittedName>
</protein>
<evidence type="ECO:0000256" key="1">
    <source>
        <dbReference type="ARBA" id="ARBA00004651"/>
    </source>
</evidence>
<dbReference type="PANTHER" id="PTHR43124:SF5">
    <property type="entry name" value="PURINE RIBONUCLEOSIDE EFFLUX PUMP NEPI"/>
    <property type="match status" value="1"/>
</dbReference>
<dbReference type="InterPro" id="IPR050189">
    <property type="entry name" value="MFS_Efflux_Transporters"/>
</dbReference>
<keyword evidence="9" id="KW-1185">Reference proteome</keyword>
<dbReference type="InterPro" id="IPR020846">
    <property type="entry name" value="MFS_dom"/>
</dbReference>
<evidence type="ECO:0000313" key="8">
    <source>
        <dbReference type="EMBL" id="NOV96073.1"/>
    </source>
</evidence>
<dbReference type="EMBL" id="JABEZU010000001">
    <property type="protein sequence ID" value="NOV96073.1"/>
    <property type="molecule type" value="Genomic_DNA"/>
</dbReference>
<evidence type="ECO:0000256" key="5">
    <source>
        <dbReference type="ARBA" id="ARBA00023136"/>
    </source>
</evidence>
<feature type="transmembrane region" description="Helical" evidence="6">
    <location>
        <begin position="215"/>
        <end position="236"/>
    </location>
</feature>
<keyword evidence="2" id="KW-1003">Cell membrane</keyword>
<feature type="transmembrane region" description="Helical" evidence="6">
    <location>
        <begin position="57"/>
        <end position="77"/>
    </location>
</feature>
<comment type="caution">
    <text evidence="8">The sequence shown here is derived from an EMBL/GenBank/DDBJ whole genome shotgun (WGS) entry which is preliminary data.</text>
</comment>
<name>A0ABX2A381_9MICO</name>
<feature type="transmembrane region" description="Helical" evidence="6">
    <location>
        <begin position="248"/>
        <end position="266"/>
    </location>
</feature>
<feature type="transmembrane region" description="Helical" evidence="6">
    <location>
        <begin position="172"/>
        <end position="195"/>
    </location>
</feature>
<feature type="transmembrane region" description="Helical" evidence="6">
    <location>
        <begin position="273"/>
        <end position="294"/>
    </location>
</feature>
<feature type="transmembrane region" description="Helical" evidence="6">
    <location>
        <begin position="110"/>
        <end position="132"/>
    </location>
</feature>
<reference evidence="8 9" key="1">
    <citation type="submission" date="2020-05" db="EMBL/GenBank/DDBJ databases">
        <title>Genomic Encyclopedia of Type Strains, Phase III (KMG-III): the genomes of soil and plant-associated and newly described type strains.</title>
        <authorList>
            <person name="Whitman W."/>
        </authorList>
    </citation>
    <scope>NUCLEOTIDE SEQUENCE [LARGE SCALE GENOMIC DNA]</scope>
    <source>
        <strain evidence="8 9">KCTC 19046</strain>
    </source>
</reference>
<dbReference type="Proteomes" id="UP000757540">
    <property type="component" value="Unassembled WGS sequence"/>
</dbReference>
<dbReference type="RefSeq" id="WP_343036225.1">
    <property type="nucleotide sequence ID" value="NZ_BAAAML010000002.1"/>
</dbReference>
<keyword evidence="5 6" id="KW-0472">Membrane</keyword>
<organism evidence="8 9">
    <name type="scientific">Isoptericola halotolerans</name>
    <dbReference type="NCBI Taxonomy" id="300560"/>
    <lineage>
        <taxon>Bacteria</taxon>
        <taxon>Bacillati</taxon>
        <taxon>Actinomycetota</taxon>
        <taxon>Actinomycetes</taxon>
        <taxon>Micrococcales</taxon>
        <taxon>Promicromonosporaceae</taxon>
        <taxon>Isoptericola</taxon>
    </lineage>
</organism>
<feature type="transmembrane region" description="Helical" evidence="6">
    <location>
        <begin position="84"/>
        <end position="104"/>
    </location>
</feature>